<dbReference type="InterPro" id="IPR006938">
    <property type="entry name" value="DUF624"/>
</dbReference>
<evidence type="ECO:0000313" key="1">
    <source>
        <dbReference type="EMBL" id="TLQ48945.1"/>
    </source>
</evidence>
<reference evidence="1 2" key="1">
    <citation type="submission" date="2019-05" db="EMBL/GenBank/DDBJ databases">
        <title>The metagenome of a microbial culture collection derived from dairy environment covers the genomic content of the human microbiome.</title>
        <authorList>
            <person name="Roder T."/>
            <person name="Wuthrich D."/>
            <person name="Sattari Z."/>
            <person name="Von Ah U."/>
            <person name="Bar C."/>
            <person name="Ronchi F."/>
            <person name="Macpherson A.J."/>
            <person name="Ganal-Vonarburg S.C."/>
            <person name="Bruggmann R."/>
            <person name="Vergeres G."/>
        </authorList>
    </citation>
    <scope>NUCLEOTIDE SEQUENCE [LARGE SCALE GENOMIC DNA]</scope>
    <source>
        <strain evidence="1 2">FAM 24227</strain>
    </source>
</reference>
<dbReference type="Pfam" id="PF04854">
    <property type="entry name" value="DUF624"/>
    <property type="match status" value="1"/>
</dbReference>
<organism evidence="1 2">
    <name type="scientific">Ruoffia tabacinasalis</name>
    <dbReference type="NCBI Taxonomy" id="87458"/>
    <lineage>
        <taxon>Bacteria</taxon>
        <taxon>Bacillati</taxon>
        <taxon>Bacillota</taxon>
        <taxon>Bacilli</taxon>
        <taxon>Lactobacillales</taxon>
        <taxon>Aerococcaceae</taxon>
        <taxon>Ruoffia</taxon>
    </lineage>
</organism>
<sequence length="203" mass="22923">MKKIFSLDGGVYQFLNTVYNLLIINVLTVIFSLPIVTMGSAVSAGYHLIFKLDKSNPTMKEFLNSFKANLFTGSLLALVYAALGAFLVGVISLTLDSPIQFLLLLVLSFFIIVVMNTFLTVAYFNLALFKNIQFAVFLTLKYTGFFCISLSSIVISLLIPIFLPKLMFIWFFFGVSVPMMIQVKIYEYCINRFQMTVEEGELN</sequence>
<gene>
    <name evidence="1" type="ORF">FEZ33_02595</name>
</gene>
<dbReference type="EMBL" id="VBSP01000005">
    <property type="protein sequence ID" value="TLQ48945.1"/>
    <property type="molecule type" value="Genomic_DNA"/>
</dbReference>
<dbReference type="AlphaFoldDB" id="A0A5R9EN02"/>
<dbReference type="OrthoDB" id="9814991at2"/>
<dbReference type="RefSeq" id="WP_138403839.1">
    <property type="nucleotide sequence ID" value="NZ_VBSP01000005.1"/>
</dbReference>
<evidence type="ECO:0000313" key="2">
    <source>
        <dbReference type="Proteomes" id="UP000306420"/>
    </source>
</evidence>
<name>A0A5R9EN02_9LACT</name>
<dbReference type="Proteomes" id="UP000306420">
    <property type="component" value="Unassembled WGS sequence"/>
</dbReference>
<accession>A0A5R9EN02</accession>
<proteinExistence type="predicted"/>
<comment type="caution">
    <text evidence="1">The sequence shown here is derived from an EMBL/GenBank/DDBJ whole genome shotgun (WGS) entry which is preliminary data.</text>
</comment>
<protein>
    <submittedName>
        <fullName evidence="1">DUF624 domain-containing protein</fullName>
    </submittedName>
</protein>